<dbReference type="GO" id="GO:0005524">
    <property type="term" value="F:ATP binding"/>
    <property type="evidence" value="ECO:0007669"/>
    <property type="project" value="UniProtKB-UniRule"/>
</dbReference>
<dbReference type="FunFam" id="1.10.510.10:FF:000571">
    <property type="entry name" value="Maternal embryonic leucine zipper kinase"/>
    <property type="match status" value="1"/>
</dbReference>
<dbReference type="SUPFAM" id="SSF103243">
    <property type="entry name" value="KA1-like"/>
    <property type="match status" value="1"/>
</dbReference>
<feature type="compositionally biased region" description="Polar residues" evidence="11">
    <location>
        <begin position="599"/>
        <end position="615"/>
    </location>
</feature>
<evidence type="ECO:0000256" key="10">
    <source>
        <dbReference type="PROSITE-ProRule" id="PRU10141"/>
    </source>
</evidence>
<reference evidence="14 15" key="1">
    <citation type="journal article" date="2023" name="Elife">
        <title>Identification of key yeast species and microbe-microbe interactions impacting larval growth of Drosophila in the wild.</title>
        <authorList>
            <person name="Mure A."/>
            <person name="Sugiura Y."/>
            <person name="Maeda R."/>
            <person name="Honda K."/>
            <person name="Sakurai N."/>
            <person name="Takahashi Y."/>
            <person name="Watada M."/>
            <person name="Katoh T."/>
            <person name="Gotoh A."/>
            <person name="Gotoh Y."/>
            <person name="Taniguchi I."/>
            <person name="Nakamura K."/>
            <person name="Hayashi T."/>
            <person name="Katayama T."/>
            <person name="Uemura T."/>
            <person name="Hattori Y."/>
        </authorList>
    </citation>
    <scope>NUCLEOTIDE SEQUENCE [LARGE SCALE GENOMIC DNA]</scope>
    <source>
        <strain evidence="14 15">KH-74</strain>
    </source>
</reference>
<dbReference type="EC" id="2.7.11.1" evidence="2"/>
<protein>
    <recommendedName>
        <fullName evidence="2">non-specific serine/threonine protein kinase</fullName>
        <ecNumber evidence="2">2.7.11.1</ecNumber>
    </recommendedName>
</protein>
<evidence type="ECO:0000256" key="1">
    <source>
        <dbReference type="ARBA" id="ARBA00010791"/>
    </source>
</evidence>
<keyword evidence="5 10" id="KW-0547">Nucleotide-binding</keyword>
<evidence type="ECO:0000256" key="7">
    <source>
        <dbReference type="ARBA" id="ARBA00022840"/>
    </source>
</evidence>
<dbReference type="Gene3D" id="1.10.510.10">
    <property type="entry name" value="Transferase(Phosphotransferase) domain 1"/>
    <property type="match status" value="1"/>
</dbReference>
<evidence type="ECO:0000256" key="8">
    <source>
        <dbReference type="ARBA" id="ARBA00047899"/>
    </source>
</evidence>
<dbReference type="GO" id="GO:0000226">
    <property type="term" value="P:microtubule cytoskeleton organization"/>
    <property type="evidence" value="ECO:0007669"/>
    <property type="project" value="TreeGrafter"/>
</dbReference>
<dbReference type="Gene3D" id="3.30.310.80">
    <property type="entry name" value="Kinase associated domain 1, KA1"/>
    <property type="match status" value="1"/>
</dbReference>
<proteinExistence type="inferred from homology"/>
<keyword evidence="6" id="KW-0418">Kinase</keyword>
<evidence type="ECO:0000256" key="2">
    <source>
        <dbReference type="ARBA" id="ARBA00012513"/>
    </source>
</evidence>
<keyword evidence="15" id="KW-1185">Reference proteome</keyword>
<dbReference type="InterPro" id="IPR000719">
    <property type="entry name" value="Prot_kinase_dom"/>
</dbReference>
<evidence type="ECO:0000256" key="4">
    <source>
        <dbReference type="ARBA" id="ARBA00022679"/>
    </source>
</evidence>
<evidence type="ECO:0000313" key="15">
    <source>
        <dbReference type="Proteomes" id="UP001377567"/>
    </source>
</evidence>
<dbReference type="AlphaFoldDB" id="A0AAV5RWT3"/>
<evidence type="ECO:0000259" key="12">
    <source>
        <dbReference type="PROSITE" id="PS50011"/>
    </source>
</evidence>
<dbReference type="GO" id="GO:0004674">
    <property type="term" value="F:protein serine/threonine kinase activity"/>
    <property type="evidence" value="ECO:0007669"/>
    <property type="project" value="UniProtKB-KW"/>
</dbReference>
<feature type="domain" description="Protein kinase" evidence="12">
    <location>
        <begin position="132"/>
        <end position="410"/>
    </location>
</feature>
<evidence type="ECO:0000256" key="3">
    <source>
        <dbReference type="ARBA" id="ARBA00022527"/>
    </source>
</evidence>
<dbReference type="SUPFAM" id="SSF56112">
    <property type="entry name" value="Protein kinase-like (PK-like)"/>
    <property type="match status" value="1"/>
</dbReference>
<dbReference type="InterPro" id="IPR008271">
    <property type="entry name" value="Ser/Thr_kinase_AS"/>
</dbReference>
<dbReference type="InterPro" id="IPR001772">
    <property type="entry name" value="KA1_dom"/>
</dbReference>
<gene>
    <name evidence="14" type="ORF">DAKH74_021880</name>
</gene>
<dbReference type="InterPro" id="IPR017441">
    <property type="entry name" value="Protein_kinase_ATP_BS"/>
</dbReference>
<feature type="compositionally biased region" description="Polar residues" evidence="11">
    <location>
        <begin position="720"/>
        <end position="742"/>
    </location>
</feature>
<name>A0AAV5RWT3_MAUHU</name>
<organism evidence="14 15">
    <name type="scientific">Maudiozyma humilis</name>
    <name type="common">Sour dough yeast</name>
    <name type="synonym">Kazachstania humilis</name>
    <dbReference type="NCBI Taxonomy" id="51915"/>
    <lineage>
        <taxon>Eukaryota</taxon>
        <taxon>Fungi</taxon>
        <taxon>Dikarya</taxon>
        <taxon>Ascomycota</taxon>
        <taxon>Saccharomycotina</taxon>
        <taxon>Saccharomycetes</taxon>
        <taxon>Saccharomycetales</taxon>
        <taxon>Saccharomycetaceae</taxon>
        <taxon>Maudiozyma</taxon>
    </lineage>
</organism>
<comment type="similarity">
    <text evidence="1">Belongs to the protein kinase superfamily. CAMK Ser/Thr protein kinase family. NIM1 subfamily.</text>
</comment>
<sequence>MSSVQRYFTRSLDVLDDIGETTSQHPGDKENADTTPRQLDPHTLDIFRHSKQDGELRPYNEFPLRTSQKFQHVADSHTDTQLYETNNKEYTWDKNDVLVPPRGREYSRGRDDPLAPPHLQRPHFHRASIGEWEFQEMLGQGSMGKVKLAKSSTTGEFVAVKVVTRALKTFLAAQRDIPSPRTKEELAKREKSLMREVARDTRTVREAALGRILDHPNVCRMYDLYTLSHHYYMTFEYVSGGQLLDYIIQNGLISENKSRKFARSIGSVLSYLHKNNIVHRDLKIENIMIDSHGELKLIDFGLSNFYNLRSLLETYCGSLYFAAPELLSATPYIGPEIDVWSFGVVIYVLVCGRIPFDDDDANALHAKIRSGKFTFPEFVSSDARSLIKKMLTVEPADRATLPQVLKHRWMNKNYVCPPMTHFPDRTPLTVDTIDQNVIEEMVKLELVKDAETTMLELQNIVISKKYTSLSKGYYKVKKSIRQHEVLDGNVPTTAYHPLLSKYYLTSEWLQRGHKHNSSLDFDNSPSSQTVVNDDSQDFLGNEPHHDAPHSIISSVHNPNADESKYNNLPFKIKKTSDPHVSPTRKTHHNPSDDIPPMSRKQSVPVTTRDYSSSNKGPLITASKVKKVFRRLSTTIRSSMGSNSRKTTGSTSSNEPAKPVSPTEDFAEHLPNVIERDVSASPPWLKAGNKAMVRSKSVGNERQYQTMLLKRDTVENKQETGNDNDTESQNSSHAHGIFSVQTTSSRSRRVVRSKIIKALEKNHIQYTEYKNGFHCSYLNKIPVVNTNILQDEKLTSDDNDYIDNTSNEGPRNEVYLDTDDNYMEESLNHTSDTIHESLPQLLYDDSPSSKETGTHGFNTPLTPASRVTTNNNPLTLESNIVTKIEPESMLSSPITNNIEWNKNQPYIAHEGRQIIEFDISITKLSILGLIGVHLNKIRGDSWAYKDVATRLIESMNL</sequence>
<dbReference type="GO" id="GO:0035556">
    <property type="term" value="P:intracellular signal transduction"/>
    <property type="evidence" value="ECO:0007669"/>
    <property type="project" value="TreeGrafter"/>
</dbReference>
<evidence type="ECO:0000313" key="14">
    <source>
        <dbReference type="EMBL" id="GMM55572.1"/>
    </source>
</evidence>
<dbReference type="PROSITE" id="PS00107">
    <property type="entry name" value="PROTEIN_KINASE_ATP"/>
    <property type="match status" value="1"/>
</dbReference>
<comment type="catalytic activity">
    <reaction evidence="8">
        <text>L-threonyl-[protein] + ATP = O-phospho-L-threonyl-[protein] + ADP + H(+)</text>
        <dbReference type="Rhea" id="RHEA:46608"/>
        <dbReference type="Rhea" id="RHEA-COMP:11060"/>
        <dbReference type="Rhea" id="RHEA-COMP:11605"/>
        <dbReference type="ChEBI" id="CHEBI:15378"/>
        <dbReference type="ChEBI" id="CHEBI:30013"/>
        <dbReference type="ChEBI" id="CHEBI:30616"/>
        <dbReference type="ChEBI" id="CHEBI:61977"/>
        <dbReference type="ChEBI" id="CHEBI:456216"/>
        <dbReference type="EC" id="2.7.11.1"/>
    </reaction>
</comment>
<feature type="region of interest" description="Disordered" evidence="11">
    <location>
        <begin position="17"/>
        <end position="41"/>
    </location>
</feature>
<feature type="compositionally biased region" description="Polar residues" evidence="11">
    <location>
        <begin position="518"/>
        <end position="533"/>
    </location>
</feature>
<comment type="catalytic activity">
    <reaction evidence="9">
        <text>L-seryl-[protein] + ATP = O-phospho-L-seryl-[protein] + ADP + H(+)</text>
        <dbReference type="Rhea" id="RHEA:17989"/>
        <dbReference type="Rhea" id="RHEA-COMP:9863"/>
        <dbReference type="Rhea" id="RHEA-COMP:11604"/>
        <dbReference type="ChEBI" id="CHEBI:15378"/>
        <dbReference type="ChEBI" id="CHEBI:29999"/>
        <dbReference type="ChEBI" id="CHEBI:30616"/>
        <dbReference type="ChEBI" id="CHEBI:83421"/>
        <dbReference type="ChEBI" id="CHEBI:456216"/>
        <dbReference type="EC" id="2.7.11.1"/>
    </reaction>
</comment>
<feature type="binding site" evidence="10">
    <location>
        <position position="168"/>
    </location>
    <ligand>
        <name>ATP</name>
        <dbReference type="ChEBI" id="CHEBI:30616"/>
    </ligand>
</feature>
<dbReference type="EMBL" id="BTGD01000005">
    <property type="protein sequence ID" value="GMM55572.1"/>
    <property type="molecule type" value="Genomic_DNA"/>
</dbReference>
<dbReference type="GO" id="GO:0005737">
    <property type="term" value="C:cytoplasm"/>
    <property type="evidence" value="ECO:0007669"/>
    <property type="project" value="TreeGrafter"/>
</dbReference>
<dbReference type="Pfam" id="PF00069">
    <property type="entry name" value="Pkinase"/>
    <property type="match status" value="1"/>
</dbReference>
<keyword evidence="4" id="KW-0808">Transferase</keyword>
<evidence type="ECO:0000256" key="6">
    <source>
        <dbReference type="ARBA" id="ARBA00022777"/>
    </source>
</evidence>
<feature type="domain" description="KA1" evidence="13">
    <location>
        <begin position="907"/>
        <end position="956"/>
    </location>
</feature>
<accession>A0AAV5RWT3</accession>
<dbReference type="PANTHER" id="PTHR24346">
    <property type="entry name" value="MAP/MICROTUBULE AFFINITY-REGULATING KINASE"/>
    <property type="match status" value="1"/>
</dbReference>
<feature type="compositionally biased region" description="Basic and acidic residues" evidence="11">
    <location>
        <begin position="710"/>
        <end position="719"/>
    </location>
</feature>
<dbReference type="SMART" id="SM00220">
    <property type="entry name" value="S_TKc"/>
    <property type="match status" value="1"/>
</dbReference>
<evidence type="ECO:0000256" key="9">
    <source>
        <dbReference type="ARBA" id="ARBA00048679"/>
    </source>
</evidence>
<keyword evidence="7 10" id="KW-0067">ATP-binding</keyword>
<evidence type="ECO:0000256" key="5">
    <source>
        <dbReference type="ARBA" id="ARBA00022741"/>
    </source>
</evidence>
<dbReference type="Proteomes" id="UP001377567">
    <property type="component" value="Unassembled WGS sequence"/>
</dbReference>
<dbReference type="PROSITE" id="PS50011">
    <property type="entry name" value="PROTEIN_KINASE_DOM"/>
    <property type="match status" value="1"/>
</dbReference>
<feature type="region of interest" description="Disordered" evidence="11">
    <location>
        <begin position="633"/>
        <end position="663"/>
    </location>
</feature>
<dbReference type="InterPro" id="IPR028375">
    <property type="entry name" value="KA1/Ssp2_C"/>
</dbReference>
<keyword evidence="3" id="KW-0723">Serine/threonine-protein kinase</keyword>
<feature type="region of interest" description="Disordered" evidence="11">
    <location>
        <begin position="514"/>
        <end position="617"/>
    </location>
</feature>
<evidence type="ECO:0000259" key="13">
    <source>
        <dbReference type="PROSITE" id="PS50032"/>
    </source>
</evidence>
<dbReference type="PROSITE" id="PS00108">
    <property type="entry name" value="PROTEIN_KINASE_ST"/>
    <property type="match status" value="1"/>
</dbReference>
<dbReference type="PROSITE" id="PS50032">
    <property type="entry name" value="KA1"/>
    <property type="match status" value="1"/>
</dbReference>
<feature type="compositionally biased region" description="Polar residues" evidence="11">
    <location>
        <begin position="633"/>
        <end position="654"/>
    </location>
</feature>
<dbReference type="InterPro" id="IPR011009">
    <property type="entry name" value="Kinase-like_dom_sf"/>
</dbReference>
<dbReference type="PANTHER" id="PTHR24346:SF82">
    <property type="entry name" value="KP78A-RELATED"/>
    <property type="match status" value="1"/>
</dbReference>
<comment type="caution">
    <text evidence="14">The sequence shown here is derived from an EMBL/GenBank/DDBJ whole genome shotgun (WGS) entry which is preliminary data.</text>
</comment>
<dbReference type="Pfam" id="PF02149">
    <property type="entry name" value="KA1"/>
    <property type="match status" value="1"/>
</dbReference>
<evidence type="ECO:0000256" key="11">
    <source>
        <dbReference type="SAM" id="MobiDB-lite"/>
    </source>
</evidence>
<feature type="region of interest" description="Disordered" evidence="11">
    <location>
        <begin position="710"/>
        <end position="742"/>
    </location>
</feature>